<protein>
    <submittedName>
        <fullName evidence="1">Uncharacterized protein</fullName>
    </submittedName>
</protein>
<dbReference type="EMBL" id="BGPR01057218">
    <property type="protein sequence ID" value="GBO33586.1"/>
    <property type="molecule type" value="Genomic_DNA"/>
</dbReference>
<sequence length="92" mass="10324">MTQSNSTTIKEGDLFGCITPATERPESCYNRTGKDLYSCQANWNDVVHRAQRMPNAKPKVIHINRLVPYRATGSYSCNKTAGRSVFGREQQA</sequence>
<gene>
    <name evidence="1" type="ORF">AVEN_120687_1</name>
</gene>
<keyword evidence="2" id="KW-1185">Reference proteome</keyword>
<evidence type="ECO:0000313" key="1">
    <source>
        <dbReference type="EMBL" id="GBO33586.1"/>
    </source>
</evidence>
<accession>A0A4Y2WAV5</accession>
<name>A0A4Y2WAV5_ARAVE</name>
<dbReference type="AlphaFoldDB" id="A0A4Y2WAV5"/>
<evidence type="ECO:0000313" key="2">
    <source>
        <dbReference type="Proteomes" id="UP000499080"/>
    </source>
</evidence>
<organism evidence="1 2">
    <name type="scientific">Araneus ventricosus</name>
    <name type="common">Orbweaver spider</name>
    <name type="synonym">Epeira ventricosa</name>
    <dbReference type="NCBI Taxonomy" id="182803"/>
    <lineage>
        <taxon>Eukaryota</taxon>
        <taxon>Metazoa</taxon>
        <taxon>Ecdysozoa</taxon>
        <taxon>Arthropoda</taxon>
        <taxon>Chelicerata</taxon>
        <taxon>Arachnida</taxon>
        <taxon>Araneae</taxon>
        <taxon>Araneomorphae</taxon>
        <taxon>Entelegynae</taxon>
        <taxon>Araneoidea</taxon>
        <taxon>Araneidae</taxon>
        <taxon>Araneus</taxon>
    </lineage>
</organism>
<reference evidence="1 2" key="1">
    <citation type="journal article" date="2019" name="Sci. Rep.">
        <title>Orb-weaving spider Araneus ventricosus genome elucidates the spidroin gene catalogue.</title>
        <authorList>
            <person name="Kono N."/>
            <person name="Nakamura H."/>
            <person name="Ohtoshi R."/>
            <person name="Moran D.A.P."/>
            <person name="Shinohara A."/>
            <person name="Yoshida Y."/>
            <person name="Fujiwara M."/>
            <person name="Mori M."/>
            <person name="Tomita M."/>
            <person name="Arakawa K."/>
        </authorList>
    </citation>
    <scope>NUCLEOTIDE SEQUENCE [LARGE SCALE GENOMIC DNA]</scope>
</reference>
<proteinExistence type="predicted"/>
<comment type="caution">
    <text evidence="1">The sequence shown here is derived from an EMBL/GenBank/DDBJ whole genome shotgun (WGS) entry which is preliminary data.</text>
</comment>
<dbReference type="Proteomes" id="UP000499080">
    <property type="component" value="Unassembled WGS sequence"/>
</dbReference>